<dbReference type="PANTHER" id="PTHR10094">
    <property type="entry name" value="STEROL CARRIER PROTEIN 2 SCP-2 FAMILY PROTEIN"/>
    <property type="match status" value="1"/>
</dbReference>
<dbReference type="PANTHER" id="PTHR10094:SF25">
    <property type="entry name" value="SCP2 STEROL-BINDING DOMAIN-CONTAINING PROTEIN 1"/>
    <property type="match status" value="1"/>
</dbReference>
<proteinExistence type="predicted"/>
<gene>
    <name evidence="2" type="ORF">ACFSCX_11365</name>
</gene>
<evidence type="ECO:0000313" key="3">
    <source>
        <dbReference type="Proteomes" id="UP001597214"/>
    </source>
</evidence>
<dbReference type="Pfam" id="PF02036">
    <property type="entry name" value="SCP2"/>
    <property type="match status" value="1"/>
</dbReference>
<dbReference type="RefSeq" id="WP_377928349.1">
    <property type="nucleotide sequence ID" value="NZ_JBHUEM010000017.1"/>
</dbReference>
<dbReference type="InterPro" id="IPR003033">
    <property type="entry name" value="SCP2_sterol-bd_dom"/>
</dbReference>
<protein>
    <submittedName>
        <fullName evidence="2">SCP2 sterol-binding domain-containing protein</fullName>
    </submittedName>
</protein>
<dbReference type="Gene3D" id="3.30.1050.10">
    <property type="entry name" value="SCP2 sterol-binding domain"/>
    <property type="match status" value="1"/>
</dbReference>
<dbReference type="Proteomes" id="UP001597214">
    <property type="component" value="Unassembled WGS sequence"/>
</dbReference>
<accession>A0ABW4LPM3</accession>
<name>A0ABW4LPM3_9BACI</name>
<comment type="caution">
    <text evidence="2">The sequence shown here is derived from an EMBL/GenBank/DDBJ whole genome shotgun (WGS) entry which is preliminary data.</text>
</comment>
<dbReference type="EMBL" id="JBHUEM010000017">
    <property type="protein sequence ID" value="MFD1737149.1"/>
    <property type="molecule type" value="Genomic_DNA"/>
</dbReference>
<dbReference type="InterPro" id="IPR036527">
    <property type="entry name" value="SCP2_sterol-bd_dom_sf"/>
</dbReference>
<feature type="domain" description="SCP2" evidence="1">
    <location>
        <begin position="21"/>
        <end position="111"/>
    </location>
</feature>
<dbReference type="SUPFAM" id="SSF55718">
    <property type="entry name" value="SCP-like"/>
    <property type="match status" value="1"/>
</dbReference>
<organism evidence="2 3">
    <name type="scientific">Bacillus salitolerans</name>
    <dbReference type="NCBI Taxonomy" id="1437434"/>
    <lineage>
        <taxon>Bacteria</taxon>
        <taxon>Bacillati</taxon>
        <taxon>Bacillota</taxon>
        <taxon>Bacilli</taxon>
        <taxon>Bacillales</taxon>
        <taxon>Bacillaceae</taxon>
        <taxon>Bacillus</taxon>
    </lineage>
</organism>
<sequence>MSEKQVTLAETMQNIEQVFNQNPEPISGTNLIYQFNIKGEEEGTYQLHLQEGQATVVEGNDGSPECTLTMSRNSFYKFLTGNLSGTVAFMTGKLKINGDITKAMKLETILKQYNLNE</sequence>
<keyword evidence="3" id="KW-1185">Reference proteome</keyword>
<evidence type="ECO:0000259" key="1">
    <source>
        <dbReference type="Pfam" id="PF02036"/>
    </source>
</evidence>
<reference evidence="3" key="1">
    <citation type="journal article" date="2019" name="Int. J. Syst. Evol. Microbiol.">
        <title>The Global Catalogue of Microorganisms (GCM) 10K type strain sequencing project: providing services to taxonomists for standard genome sequencing and annotation.</title>
        <authorList>
            <consortium name="The Broad Institute Genomics Platform"/>
            <consortium name="The Broad Institute Genome Sequencing Center for Infectious Disease"/>
            <person name="Wu L."/>
            <person name="Ma J."/>
        </authorList>
    </citation>
    <scope>NUCLEOTIDE SEQUENCE [LARGE SCALE GENOMIC DNA]</scope>
    <source>
        <strain evidence="3">CCUG 49339</strain>
    </source>
</reference>
<evidence type="ECO:0000313" key="2">
    <source>
        <dbReference type="EMBL" id="MFD1737149.1"/>
    </source>
</evidence>